<dbReference type="AlphaFoldDB" id="A0A840I5K4"/>
<gene>
    <name evidence="3" type="ORF">GGQ59_001825</name>
</gene>
<dbReference type="SUPFAM" id="SSF50952">
    <property type="entry name" value="Soluble quinoprotein glucose dehydrogenase"/>
    <property type="match status" value="1"/>
</dbReference>
<evidence type="ECO:0000256" key="1">
    <source>
        <dbReference type="SAM" id="SignalP"/>
    </source>
</evidence>
<dbReference type="InterPro" id="IPR005247">
    <property type="entry name" value="YbhB_YbcL/LppC-like"/>
</dbReference>
<proteinExistence type="predicted"/>
<reference evidence="3 4" key="1">
    <citation type="submission" date="2020-08" db="EMBL/GenBank/DDBJ databases">
        <title>Genomic Encyclopedia of Type Strains, Phase IV (KMG-IV): sequencing the most valuable type-strain genomes for metagenomic binning, comparative biology and taxonomic classification.</title>
        <authorList>
            <person name="Goeker M."/>
        </authorList>
    </citation>
    <scope>NUCLEOTIDE SEQUENCE [LARGE SCALE GENOMIC DNA]</scope>
    <source>
        <strain evidence="3 4">DSM 102850</strain>
    </source>
</reference>
<dbReference type="RefSeq" id="WP_183817755.1">
    <property type="nucleotide sequence ID" value="NZ_JACHOB010000003.1"/>
</dbReference>
<dbReference type="PANTHER" id="PTHR33546:SF1">
    <property type="entry name" value="LARGE, MULTIFUNCTIONAL SECRETED PROTEIN"/>
    <property type="match status" value="1"/>
</dbReference>
<accession>A0A840I5K4</accession>
<dbReference type="Proteomes" id="UP000563524">
    <property type="component" value="Unassembled WGS sequence"/>
</dbReference>
<dbReference type="Pfam" id="PF01161">
    <property type="entry name" value="PBP"/>
    <property type="match status" value="1"/>
</dbReference>
<dbReference type="SUPFAM" id="SSF49777">
    <property type="entry name" value="PEBP-like"/>
    <property type="match status" value="1"/>
</dbReference>
<dbReference type="Gene3D" id="2.120.10.30">
    <property type="entry name" value="TolB, C-terminal domain"/>
    <property type="match status" value="1"/>
</dbReference>
<keyword evidence="4" id="KW-1185">Reference proteome</keyword>
<dbReference type="Gene3D" id="3.90.280.10">
    <property type="entry name" value="PEBP-like"/>
    <property type="match status" value="1"/>
</dbReference>
<feature type="domain" description="Pyrroloquinoline quinone-dependent pyranose dehydrogenase beta-propeller" evidence="2">
    <location>
        <begin position="75"/>
        <end position="416"/>
    </location>
</feature>
<dbReference type="InterPro" id="IPR054539">
    <property type="entry name" value="Beta-prop_PDH"/>
</dbReference>
<dbReference type="CDD" id="cd00865">
    <property type="entry name" value="PEBP_bact_arch"/>
    <property type="match status" value="1"/>
</dbReference>
<keyword evidence="1" id="KW-0732">Signal</keyword>
<dbReference type="InterPro" id="IPR008914">
    <property type="entry name" value="PEBP"/>
</dbReference>
<feature type="chain" id="PRO_5032449310" evidence="1">
    <location>
        <begin position="21"/>
        <end position="627"/>
    </location>
</feature>
<dbReference type="PANTHER" id="PTHR33546">
    <property type="entry name" value="LARGE, MULTIFUNCTIONAL SECRETED PROTEIN-RELATED"/>
    <property type="match status" value="1"/>
</dbReference>
<comment type="caution">
    <text evidence="3">The sequence shown here is derived from an EMBL/GenBank/DDBJ whole genome shotgun (WGS) entry which is preliminary data.</text>
</comment>
<dbReference type="EMBL" id="JACHOB010000003">
    <property type="protein sequence ID" value="MBB4659300.1"/>
    <property type="molecule type" value="Genomic_DNA"/>
</dbReference>
<dbReference type="Pfam" id="PF22807">
    <property type="entry name" value="TrAA12"/>
    <property type="match status" value="1"/>
</dbReference>
<evidence type="ECO:0000313" key="3">
    <source>
        <dbReference type="EMBL" id="MBB4659300.1"/>
    </source>
</evidence>
<sequence length="627" mass="67469">MTRSALLAALAATAAWPAFAAAQQDTVRGLDREQPVPKVSEQLKDQKTADVTVVGHVLKPKSVEPSAKGMERLALPEGFTIDVFAEDLVNPRMIRVADDGTVYVTRREVGDVLMLRDEDGDGKADSQKVVASRPMMHGIEIDGDDVYLMTVSELFHATRNEDGTFGELERLIDDLPEGGQHANRMVVRGGDGNLYVSVGSTCNACDETNPENATILQVKPDGSSRKIYASGLRNTIGYGFSPDTGELYGFDHGIDWLGDDEQPEEINKIEEGAKYGWPYVYGDQMTNPQDEPSGGITAEEWAAQSHGPIGLYTPHSAPMQLAFYDGEAFPEDYRGDAFVAMRGSWNRLPPSGYEVVRLDFENGEPVGIEPFLSGFVYEDEESPSGWSQMGRLCGLAQGPDGALYLSDDTNGVIYKIAYDGEGAGREAPRMTNAERVTNGLITAAAPDPTPQKVAKLSSEQVKAKGKLQVSSADFSEGGAIDENQAAEGDNASPAVSWEGAPKKTRSFALLMEDPDAPEDAPIIHWVAYDIPADVTSLPEGLSGAPAVEVPAKFYQGANDNGSTGYYGPRPPEGQTHSYHVQVYALDKELGLPHGATRQQVVEAMKGHVLAMGETVGSYTRPAEGQGD</sequence>
<dbReference type="InterPro" id="IPR011042">
    <property type="entry name" value="6-blade_b-propeller_TolB-like"/>
</dbReference>
<dbReference type="InterPro" id="IPR036610">
    <property type="entry name" value="PEBP-like_sf"/>
</dbReference>
<evidence type="ECO:0000313" key="4">
    <source>
        <dbReference type="Proteomes" id="UP000563524"/>
    </source>
</evidence>
<dbReference type="NCBIfam" id="TIGR00481">
    <property type="entry name" value="YbhB/YbcL family Raf kinase inhibitor-like protein"/>
    <property type="match status" value="1"/>
</dbReference>
<organism evidence="3 4">
    <name type="scientific">Parvularcula dongshanensis</name>
    <dbReference type="NCBI Taxonomy" id="1173995"/>
    <lineage>
        <taxon>Bacteria</taxon>
        <taxon>Pseudomonadati</taxon>
        <taxon>Pseudomonadota</taxon>
        <taxon>Alphaproteobacteria</taxon>
        <taxon>Parvularculales</taxon>
        <taxon>Parvularculaceae</taxon>
        <taxon>Parvularcula</taxon>
    </lineage>
</organism>
<protein>
    <submittedName>
        <fullName evidence="3">Raf kinase inhibitor-like YbhB/YbcL family protein</fullName>
    </submittedName>
</protein>
<feature type="signal peptide" evidence="1">
    <location>
        <begin position="1"/>
        <end position="20"/>
    </location>
</feature>
<dbReference type="InterPro" id="IPR011041">
    <property type="entry name" value="Quinoprot_gluc/sorb_DH_b-prop"/>
</dbReference>
<name>A0A840I5K4_9PROT</name>
<evidence type="ECO:0000259" key="2">
    <source>
        <dbReference type="Pfam" id="PF22807"/>
    </source>
</evidence>